<feature type="compositionally biased region" description="Basic and acidic residues" evidence="8">
    <location>
        <begin position="439"/>
        <end position="450"/>
    </location>
</feature>
<keyword evidence="2" id="KW-0436">Ligase</keyword>
<dbReference type="PANTHER" id="PTHR12241:SF145">
    <property type="entry name" value="TUBULIN POLYGLUTAMYLASE TTLL5"/>
    <property type="match status" value="1"/>
</dbReference>
<dbReference type="FunFam" id="3.30.470.20:FF:000009">
    <property type="entry name" value="tubulin polyglutamylase TTLL5 isoform X1"/>
    <property type="match status" value="1"/>
</dbReference>
<dbReference type="GO" id="GO:0005524">
    <property type="term" value="F:ATP binding"/>
    <property type="evidence" value="ECO:0007669"/>
    <property type="project" value="UniProtKB-KW"/>
</dbReference>
<evidence type="ECO:0000256" key="3">
    <source>
        <dbReference type="ARBA" id="ARBA00022701"/>
    </source>
</evidence>
<evidence type="ECO:0000256" key="1">
    <source>
        <dbReference type="ARBA" id="ARBA00006820"/>
    </source>
</evidence>
<keyword evidence="3" id="KW-0493">Microtubule</keyword>
<feature type="compositionally biased region" description="Polar residues" evidence="8">
    <location>
        <begin position="777"/>
        <end position="806"/>
    </location>
</feature>
<dbReference type="GO" id="GO:0015631">
    <property type="term" value="F:tubulin binding"/>
    <property type="evidence" value="ECO:0007669"/>
    <property type="project" value="TreeGrafter"/>
</dbReference>
<evidence type="ECO:0000256" key="6">
    <source>
        <dbReference type="ARBA" id="ARBA00041448"/>
    </source>
</evidence>
<dbReference type="PANTHER" id="PTHR12241">
    <property type="entry name" value="TUBULIN POLYGLUTAMYLASE"/>
    <property type="match status" value="1"/>
</dbReference>
<dbReference type="InterPro" id="IPR004344">
    <property type="entry name" value="TTL/TTLL_fam"/>
</dbReference>
<gene>
    <name evidence="9" type="ORF">NP493_818g00022</name>
</gene>
<accession>A0AAD9NL97</accession>
<evidence type="ECO:0000256" key="2">
    <source>
        <dbReference type="ARBA" id="ARBA00022598"/>
    </source>
</evidence>
<comment type="caution">
    <text evidence="9">The sequence shown here is derived from an EMBL/GenBank/DDBJ whole genome shotgun (WGS) entry which is preliminary data.</text>
</comment>
<reference evidence="9" key="1">
    <citation type="journal article" date="2023" name="Mol. Biol. Evol.">
        <title>Third-Generation Sequencing Reveals the Adaptive Role of the Epigenome in Three Deep-Sea Polychaetes.</title>
        <authorList>
            <person name="Perez M."/>
            <person name="Aroh O."/>
            <person name="Sun Y."/>
            <person name="Lan Y."/>
            <person name="Juniper S.K."/>
            <person name="Young C.R."/>
            <person name="Angers B."/>
            <person name="Qian P.Y."/>
        </authorList>
    </citation>
    <scope>NUCLEOTIDE SEQUENCE</scope>
    <source>
        <strain evidence="9">R07B-5</strain>
    </source>
</reference>
<keyword evidence="5" id="KW-0067">ATP-binding</keyword>
<dbReference type="AlphaFoldDB" id="A0AAD9NL97"/>
<dbReference type="GO" id="GO:0070740">
    <property type="term" value="F:tubulin-glutamic acid ligase activity"/>
    <property type="evidence" value="ECO:0007669"/>
    <property type="project" value="TreeGrafter"/>
</dbReference>
<feature type="region of interest" description="Disordered" evidence="8">
    <location>
        <begin position="842"/>
        <end position="920"/>
    </location>
</feature>
<evidence type="ECO:0000256" key="5">
    <source>
        <dbReference type="ARBA" id="ARBA00022840"/>
    </source>
</evidence>
<keyword evidence="10" id="KW-1185">Reference proteome</keyword>
<feature type="compositionally biased region" description="Low complexity" evidence="8">
    <location>
        <begin position="287"/>
        <end position="301"/>
    </location>
</feature>
<dbReference type="Gene3D" id="3.30.470.20">
    <property type="entry name" value="ATP-grasp fold, B domain"/>
    <property type="match status" value="1"/>
</dbReference>
<protein>
    <recommendedName>
        <fullName evidence="6">Tubulin--tyrosine ligase-like protein 5</fullName>
    </recommendedName>
</protein>
<dbReference type="Pfam" id="PF03133">
    <property type="entry name" value="TTL"/>
    <property type="match status" value="1"/>
</dbReference>
<feature type="region of interest" description="Disordered" evidence="8">
    <location>
        <begin position="412"/>
        <end position="504"/>
    </location>
</feature>
<comment type="similarity">
    <text evidence="1">Belongs to the tubulin--tyrosine ligase family.</text>
</comment>
<dbReference type="Proteomes" id="UP001209878">
    <property type="component" value="Unassembled WGS sequence"/>
</dbReference>
<evidence type="ECO:0000256" key="7">
    <source>
        <dbReference type="ARBA" id="ARBA00049274"/>
    </source>
</evidence>
<feature type="compositionally biased region" description="Basic residues" evidence="8">
    <location>
        <begin position="414"/>
        <end position="424"/>
    </location>
</feature>
<dbReference type="EMBL" id="JAODUO010000818">
    <property type="protein sequence ID" value="KAK2174190.1"/>
    <property type="molecule type" value="Genomic_DNA"/>
</dbReference>
<evidence type="ECO:0000313" key="10">
    <source>
        <dbReference type="Proteomes" id="UP001209878"/>
    </source>
</evidence>
<name>A0AAD9NL97_RIDPI</name>
<sequence length="1126" mass="124942">MIPSEFQDFCAAFIKDKGPWIVKPIASSRGRGIFLVNHPEQLPVDEQVIVSKYVSNPLLIDGFKFDLRLYVVVTSYDPLIVYIYEEGLTRFATVKYDKGTRSLRNQCMHLTNYSVNKKNGDYVRNDDPDVEDYGNKWSLSALLRYLRAMGRDTTALMMRIEDVIIKTMLSAELSIATACKMFMPHRGNCFELYGFDILVDENLKPWILEVNLSPSLACDSPLDLKVKANMIADLFSIIGFVCHDPMLRKMPQSRRNQEFLARPTRAQSAAPIRAHSSRATKRPQSASSRTSTGSRGSGVTVNPSGLNGEEIRVIRRSKEEFSRRGGWVRIFPSPDSWEFYGAYLQFNTNLNVVLYQQLYPERAAHLTMKPAGGFSTPVKSRVLHPNSTLQVSSQPDSALSCALQRSLQYERKLSSAKRGQRRPNKSPLLRSAVTSEASSHIDESPEREQQKTPLQQGLITGSPPSAEAEYGSTIDSEEVSESSGKPEKGSAPFQNHTKDVPPPTKYNVVQLLESGKTMSKVQARFAFATYLMRVQHRLNAQTFTKDTEDDEASNEQMDLVLRFLKRAAGNLHQLFRVTVPSRKLSINDRRRILAKQLGDFVHIYNKETDILQQKNDVQQLLRPPSFTLNEGLREDLFNQFVLHAAEGELEEVLTTYTKLNKSASIFLGSSAKASGCPVQHQVAAARTPATTIGGSTAQLMTNGRKEGGDNGMTGGVRKLSLEGYTGKSSRGVAHESSHEDVAPVYYSPHPSRLSSVSSFHSAMVAYSGKVTTLRQRPFSANSSRASGSYNSRLRPQSASTMASRPSANRPISGVAYRDMQEVTETSPDSSEQINEALRRLAMRQKQRQYSASKGSSVLHQSRNNSAKSNDQSFNSFPFPEDMLPPRPVQTNVVLKHSKDHKDSGASYPPEESASATTADENKTVAMTASDTFHEFVNNVSYAGDAATNGGYQTLAGSLQQQQMKQKRMLEQSKALLEQSKAKHQEMVAQAHAAHRSRQPDTANGADEPAFLQIYAPKPPPRPSSVKKPTSSHRIARRAMREAMTTPHSYSLSAARPHVRSTSSLDAKRSMFDMPVAKSTHDYGQFYDGLPSTEDGGGTVKHMYSSDYDIGTLCGMLHSFLFCHGSS</sequence>
<dbReference type="SUPFAM" id="SSF56059">
    <property type="entry name" value="Glutathione synthetase ATP-binding domain-like"/>
    <property type="match status" value="1"/>
</dbReference>
<dbReference type="GO" id="GO:0000226">
    <property type="term" value="P:microtubule cytoskeleton organization"/>
    <property type="evidence" value="ECO:0007669"/>
    <property type="project" value="TreeGrafter"/>
</dbReference>
<dbReference type="GO" id="GO:0036064">
    <property type="term" value="C:ciliary basal body"/>
    <property type="evidence" value="ECO:0007669"/>
    <property type="project" value="TreeGrafter"/>
</dbReference>
<proteinExistence type="inferred from homology"/>
<feature type="region of interest" description="Disordered" evidence="8">
    <location>
        <begin position="1012"/>
        <end position="1063"/>
    </location>
</feature>
<organism evidence="9 10">
    <name type="scientific">Ridgeia piscesae</name>
    <name type="common">Tubeworm</name>
    <dbReference type="NCBI Taxonomy" id="27915"/>
    <lineage>
        <taxon>Eukaryota</taxon>
        <taxon>Metazoa</taxon>
        <taxon>Spiralia</taxon>
        <taxon>Lophotrochozoa</taxon>
        <taxon>Annelida</taxon>
        <taxon>Polychaeta</taxon>
        <taxon>Sedentaria</taxon>
        <taxon>Canalipalpata</taxon>
        <taxon>Sabellida</taxon>
        <taxon>Siboglinidae</taxon>
        <taxon>Ridgeia</taxon>
    </lineage>
</organism>
<feature type="region of interest" description="Disordered" evidence="8">
    <location>
        <begin position="777"/>
        <end position="811"/>
    </location>
</feature>
<keyword evidence="4" id="KW-0547">Nucleotide-binding</keyword>
<dbReference type="GO" id="GO:0005874">
    <property type="term" value="C:microtubule"/>
    <property type="evidence" value="ECO:0007669"/>
    <property type="project" value="UniProtKB-KW"/>
</dbReference>
<feature type="compositionally biased region" description="Polar residues" evidence="8">
    <location>
        <begin position="847"/>
        <end position="875"/>
    </location>
</feature>
<comment type="catalytic activity">
    <reaction evidence="7">
        <text>L-glutamyl-[protein] + L-glutamate + ATP = gamma-L-glutamyl-L-glutamyl-[protein] + ADP + phosphate + H(+)</text>
        <dbReference type="Rhea" id="RHEA:60144"/>
        <dbReference type="Rhea" id="RHEA-COMP:10208"/>
        <dbReference type="Rhea" id="RHEA-COMP:15517"/>
        <dbReference type="ChEBI" id="CHEBI:15378"/>
        <dbReference type="ChEBI" id="CHEBI:29973"/>
        <dbReference type="ChEBI" id="CHEBI:29985"/>
        <dbReference type="ChEBI" id="CHEBI:30616"/>
        <dbReference type="ChEBI" id="CHEBI:43474"/>
        <dbReference type="ChEBI" id="CHEBI:143622"/>
        <dbReference type="ChEBI" id="CHEBI:456216"/>
    </reaction>
    <physiologicalReaction direction="left-to-right" evidence="7">
        <dbReference type="Rhea" id="RHEA:60145"/>
    </physiologicalReaction>
</comment>
<evidence type="ECO:0000256" key="4">
    <source>
        <dbReference type="ARBA" id="ARBA00022741"/>
    </source>
</evidence>
<dbReference type="PROSITE" id="PS51221">
    <property type="entry name" value="TTL"/>
    <property type="match status" value="1"/>
</dbReference>
<evidence type="ECO:0000256" key="8">
    <source>
        <dbReference type="SAM" id="MobiDB-lite"/>
    </source>
</evidence>
<feature type="compositionally biased region" description="Polar residues" evidence="8">
    <location>
        <begin position="451"/>
        <end position="463"/>
    </location>
</feature>
<feature type="region of interest" description="Disordered" evidence="8">
    <location>
        <begin position="253"/>
        <end position="305"/>
    </location>
</feature>
<evidence type="ECO:0000313" key="9">
    <source>
        <dbReference type="EMBL" id="KAK2174190.1"/>
    </source>
</evidence>